<dbReference type="Gene3D" id="1.10.150.770">
    <property type="match status" value="1"/>
</dbReference>
<keyword evidence="4 16" id="KW-0132">Cell division</keyword>
<dbReference type="GO" id="GO:0071555">
    <property type="term" value="P:cell wall organization"/>
    <property type="evidence" value="ECO:0007669"/>
    <property type="project" value="UniProtKB-KW"/>
</dbReference>
<keyword evidence="6 16" id="KW-0645">Protease</keyword>
<dbReference type="GO" id="GO:0008360">
    <property type="term" value="P:regulation of cell shape"/>
    <property type="evidence" value="ECO:0007669"/>
    <property type="project" value="UniProtKB-KW"/>
</dbReference>
<dbReference type="GO" id="GO:0008955">
    <property type="term" value="F:peptidoglycan glycosyltransferase activity"/>
    <property type="evidence" value="ECO:0007669"/>
    <property type="project" value="InterPro"/>
</dbReference>
<evidence type="ECO:0000256" key="14">
    <source>
        <dbReference type="ARBA" id="ARBA00023306"/>
    </source>
</evidence>
<sequence length="581" mass="62757">MRFEKRTPQLRLKLEGWRSRVVLGLVALGFAVLGGRAFYLQGMNTGFLQAKGEARYGRVLEMPASRGQVRDRNGQPLAISTAVESIYASPDDVEVDEKKLARLADTLGVDAAELRQKFANKDRQFVFLKRQISPEQAVRVMELGVPGVFQQREYRRYYPAGEVMAHVVGFTGIDDNGQEGIELAQQKRLAGVPGSRKVIKDRKGRIVEDVGSQRAPKDGEAITLSIDQRLQFLAHRELKAAVEANRAKGGSIVILDAKTGEVLALVNQPDYNPNNRTAVTGKQTRNRSVTDVYEPGSTMKPFTVAEALETGVVKPTTLVQTGAGQMQLAGWTINDTHANGTLTVAQVIQKSSNIGTAKIQLQMPPERMGTFYKELGFGSVPATGFPGEAKGLMRPWATWKPIEMATMSYGHGIGVSVLQIARAYTIFTNEGQLLPLSLVKREDKPLGRPLISRDTAGEVTAMMELAVMPGGTAPRAQVPGYRVAGKTGTAHKPENGGYAEHKYVSSFVGFGPVTNPRFIVAVMIDEPGLAKYYGGDVGAPVFSSVMGSALRMLSVPPDAPATLNVKVDPSPALTPAKGVEG</sequence>
<comment type="pathway">
    <text evidence="16">Cell wall biogenesis; peptidoglycan biosynthesis.</text>
</comment>
<keyword evidence="5 16" id="KW-0121">Carboxypeptidase</keyword>
<dbReference type="GO" id="GO:0005886">
    <property type="term" value="C:plasma membrane"/>
    <property type="evidence" value="ECO:0007669"/>
    <property type="project" value="UniProtKB-SubCell"/>
</dbReference>
<comment type="function">
    <text evidence="16">Catalyzes cross-linking of the peptidoglycan cell wall at the division septum.</text>
</comment>
<name>A0A6M4GTJ7_9PROT</name>
<dbReference type="Proteomes" id="UP000501534">
    <property type="component" value="Chromosome"/>
</dbReference>
<dbReference type="GO" id="GO:0009002">
    <property type="term" value="F:serine-type D-Ala-D-Ala carboxypeptidase activity"/>
    <property type="evidence" value="ECO:0007669"/>
    <property type="project" value="UniProtKB-UniRule"/>
</dbReference>
<evidence type="ECO:0000256" key="4">
    <source>
        <dbReference type="ARBA" id="ARBA00022618"/>
    </source>
</evidence>
<proteinExistence type="inferred from homology"/>
<evidence type="ECO:0000256" key="5">
    <source>
        <dbReference type="ARBA" id="ARBA00022645"/>
    </source>
</evidence>
<evidence type="ECO:0000259" key="17">
    <source>
        <dbReference type="Pfam" id="PF00905"/>
    </source>
</evidence>
<keyword evidence="10 16" id="KW-0573">Peptidoglycan synthesis</keyword>
<evidence type="ECO:0000256" key="8">
    <source>
        <dbReference type="ARBA" id="ARBA00022801"/>
    </source>
</evidence>
<feature type="domain" description="Penicillin-binding protein transpeptidase" evidence="17">
    <location>
        <begin position="250"/>
        <end position="546"/>
    </location>
</feature>
<dbReference type="PANTHER" id="PTHR30627:SF1">
    <property type="entry name" value="PEPTIDOGLYCAN D,D-TRANSPEPTIDASE FTSI"/>
    <property type="match status" value="1"/>
</dbReference>
<dbReference type="InterPro" id="IPR001460">
    <property type="entry name" value="PCN-bd_Tpept"/>
</dbReference>
<evidence type="ECO:0000256" key="16">
    <source>
        <dbReference type="HAMAP-Rule" id="MF_02080"/>
    </source>
</evidence>
<keyword evidence="13 16" id="KW-0717">Septation</keyword>
<dbReference type="SUPFAM" id="SSF56601">
    <property type="entry name" value="beta-lactamase/transpeptidase-like"/>
    <property type="match status" value="1"/>
</dbReference>
<feature type="domain" description="Penicillin-binding protein dimerisation" evidence="18">
    <location>
        <begin position="62"/>
        <end position="209"/>
    </location>
</feature>
<evidence type="ECO:0000256" key="10">
    <source>
        <dbReference type="ARBA" id="ARBA00022984"/>
    </source>
</evidence>
<dbReference type="Pfam" id="PF00905">
    <property type="entry name" value="Transpeptidase"/>
    <property type="match status" value="1"/>
</dbReference>
<protein>
    <recommendedName>
        <fullName evidence="16">Peptidoglycan D,D-transpeptidase FtsI</fullName>
        <ecNumber evidence="16">3.4.16.4</ecNumber>
    </recommendedName>
    <alternativeName>
        <fullName evidence="16">Penicillin-binding protein 3</fullName>
        <shortName evidence="16">PBP-3</shortName>
    </alternativeName>
</protein>
<accession>A0A6M4GTJ7</accession>
<dbReference type="KEGG" id="uru:DSM104443_00672"/>
<comment type="similarity">
    <text evidence="16">Belongs to the transpeptidase family. FtsI subfamily.</text>
</comment>
<dbReference type="UniPathway" id="UPA00219"/>
<keyword evidence="3 16" id="KW-0997">Cell inner membrane</keyword>
<feature type="transmembrane region" description="Helical" evidence="16">
    <location>
        <begin position="21"/>
        <end position="39"/>
    </location>
</feature>
<keyword evidence="11 16" id="KW-1133">Transmembrane helix</keyword>
<dbReference type="AlphaFoldDB" id="A0A6M4GTJ7"/>
<dbReference type="GO" id="GO:0000917">
    <property type="term" value="P:division septum assembly"/>
    <property type="evidence" value="ECO:0007669"/>
    <property type="project" value="UniProtKB-KW"/>
</dbReference>
<dbReference type="Gene3D" id="3.90.1310.10">
    <property type="entry name" value="Penicillin-binding protein 2a (Domain 2)"/>
    <property type="match status" value="1"/>
</dbReference>
<evidence type="ECO:0000259" key="18">
    <source>
        <dbReference type="Pfam" id="PF03717"/>
    </source>
</evidence>
<evidence type="ECO:0000256" key="11">
    <source>
        <dbReference type="ARBA" id="ARBA00022989"/>
    </source>
</evidence>
<keyword evidence="14 16" id="KW-0131">Cell cycle</keyword>
<dbReference type="InterPro" id="IPR036138">
    <property type="entry name" value="PBP_dimer_sf"/>
</dbReference>
<dbReference type="GO" id="GO:0009252">
    <property type="term" value="P:peptidoglycan biosynthetic process"/>
    <property type="evidence" value="ECO:0007669"/>
    <property type="project" value="UniProtKB-UniRule"/>
</dbReference>
<gene>
    <name evidence="16 19" type="primary">ftsI</name>
    <name evidence="19" type="ORF">DSM104443_00672</name>
</gene>
<dbReference type="GO" id="GO:0006508">
    <property type="term" value="P:proteolysis"/>
    <property type="evidence" value="ECO:0007669"/>
    <property type="project" value="UniProtKB-KW"/>
</dbReference>
<dbReference type="EC" id="3.4.16.4" evidence="16"/>
<evidence type="ECO:0000313" key="20">
    <source>
        <dbReference type="Proteomes" id="UP000501534"/>
    </source>
</evidence>
<keyword evidence="12 16" id="KW-0472">Membrane</keyword>
<evidence type="ECO:0000256" key="6">
    <source>
        <dbReference type="ARBA" id="ARBA00022670"/>
    </source>
</evidence>
<comment type="subcellular location">
    <subcellularLocation>
        <location evidence="16">Cell inner membrane</location>
        <topology evidence="16">Single-pass membrane protein</topology>
    </subcellularLocation>
    <subcellularLocation>
        <location evidence="1">Membrane</location>
    </subcellularLocation>
</comment>
<keyword evidence="7 16" id="KW-0812">Transmembrane</keyword>
<evidence type="ECO:0000256" key="3">
    <source>
        <dbReference type="ARBA" id="ARBA00022519"/>
    </source>
</evidence>
<dbReference type="PANTHER" id="PTHR30627">
    <property type="entry name" value="PEPTIDOGLYCAN D,D-TRANSPEPTIDASE"/>
    <property type="match status" value="1"/>
</dbReference>
<dbReference type="SUPFAM" id="SSF56519">
    <property type="entry name" value="Penicillin binding protein dimerisation domain"/>
    <property type="match status" value="1"/>
</dbReference>
<keyword evidence="2 16" id="KW-1003">Cell membrane</keyword>
<dbReference type="Gene3D" id="3.40.710.10">
    <property type="entry name" value="DD-peptidase/beta-lactamase superfamily"/>
    <property type="match status" value="1"/>
</dbReference>
<evidence type="ECO:0000256" key="13">
    <source>
        <dbReference type="ARBA" id="ARBA00023210"/>
    </source>
</evidence>
<evidence type="ECO:0000313" key="19">
    <source>
        <dbReference type="EMBL" id="QJR09623.1"/>
    </source>
</evidence>
<evidence type="ECO:0000256" key="9">
    <source>
        <dbReference type="ARBA" id="ARBA00022960"/>
    </source>
</evidence>
<feature type="active site" description="Acyl-ester intermediate" evidence="16">
    <location>
        <position position="297"/>
    </location>
</feature>
<dbReference type="InterPro" id="IPR050515">
    <property type="entry name" value="Beta-lactam/transpept"/>
</dbReference>
<dbReference type="InterPro" id="IPR005311">
    <property type="entry name" value="PBP_dimer"/>
</dbReference>
<dbReference type="EMBL" id="CP053069">
    <property type="protein sequence ID" value="QJR09623.1"/>
    <property type="molecule type" value="Genomic_DNA"/>
</dbReference>
<keyword evidence="15 16" id="KW-0961">Cell wall biogenesis/degradation</keyword>
<comment type="catalytic activity">
    <reaction evidence="16">
        <text>Preferential cleavage: (Ac)2-L-Lys-D-Ala-|-D-Ala. Also transpeptidation of peptidyl-alanyl moieties that are N-acyl substituents of D-alanine.</text>
        <dbReference type="EC" id="3.4.16.4"/>
    </reaction>
</comment>
<organism evidence="19 20">
    <name type="scientific">Usitatibacter rugosus</name>
    <dbReference type="NCBI Taxonomy" id="2732067"/>
    <lineage>
        <taxon>Bacteria</taxon>
        <taxon>Pseudomonadati</taxon>
        <taxon>Pseudomonadota</taxon>
        <taxon>Betaproteobacteria</taxon>
        <taxon>Nitrosomonadales</taxon>
        <taxon>Usitatibacteraceae</taxon>
        <taxon>Usitatibacter</taxon>
    </lineage>
</organism>
<evidence type="ECO:0000256" key="15">
    <source>
        <dbReference type="ARBA" id="ARBA00023316"/>
    </source>
</evidence>
<dbReference type="InterPro" id="IPR037532">
    <property type="entry name" value="FtsI_transpept"/>
</dbReference>
<dbReference type="GO" id="GO:0043093">
    <property type="term" value="P:FtsZ-dependent cytokinesis"/>
    <property type="evidence" value="ECO:0007669"/>
    <property type="project" value="UniProtKB-UniRule"/>
</dbReference>
<keyword evidence="9 16" id="KW-0133">Cell shape</keyword>
<reference evidence="19 20" key="1">
    <citation type="submission" date="2020-04" db="EMBL/GenBank/DDBJ databases">
        <title>Usitatibacter rugosus gen. nov., sp. nov. and Usitatibacter palustris sp. nov., novel members of Usitatibacteraceae fam. nov. within the order Nitrosomonadales isolated from soil.</title>
        <authorList>
            <person name="Huber K.J."/>
            <person name="Neumann-Schaal M."/>
            <person name="Geppert A."/>
            <person name="Luckner M."/>
            <person name="Wanner G."/>
            <person name="Overmann J."/>
        </authorList>
    </citation>
    <scope>NUCLEOTIDE SEQUENCE [LARGE SCALE GENOMIC DNA]</scope>
    <source>
        <strain evidence="19 20">0125_3</strain>
    </source>
</reference>
<evidence type="ECO:0000256" key="7">
    <source>
        <dbReference type="ARBA" id="ARBA00022692"/>
    </source>
</evidence>
<dbReference type="GO" id="GO:0008658">
    <property type="term" value="F:penicillin binding"/>
    <property type="evidence" value="ECO:0007669"/>
    <property type="project" value="InterPro"/>
</dbReference>
<keyword evidence="20" id="KW-1185">Reference proteome</keyword>
<dbReference type="RefSeq" id="WP_171089487.1">
    <property type="nucleotide sequence ID" value="NZ_CP053069.1"/>
</dbReference>
<dbReference type="InterPro" id="IPR012338">
    <property type="entry name" value="Beta-lactam/transpept-like"/>
</dbReference>
<keyword evidence="8 16" id="KW-0378">Hydrolase</keyword>
<evidence type="ECO:0000256" key="12">
    <source>
        <dbReference type="ARBA" id="ARBA00023136"/>
    </source>
</evidence>
<evidence type="ECO:0000256" key="2">
    <source>
        <dbReference type="ARBA" id="ARBA00022475"/>
    </source>
</evidence>
<dbReference type="Gene3D" id="3.30.450.330">
    <property type="match status" value="1"/>
</dbReference>
<evidence type="ECO:0000256" key="1">
    <source>
        <dbReference type="ARBA" id="ARBA00004370"/>
    </source>
</evidence>
<dbReference type="HAMAP" id="MF_02080">
    <property type="entry name" value="FtsI_transpept"/>
    <property type="match status" value="1"/>
</dbReference>
<dbReference type="Pfam" id="PF03717">
    <property type="entry name" value="PBP_dimer"/>
    <property type="match status" value="1"/>
</dbReference>